<dbReference type="InterPro" id="IPR029066">
    <property type="entry name" value="PLP-binding_barrel"/>
</dbReference>
<dbReference type="Gene3D" id="2.40.37.10">
    <property type="entry name" value="Lyase, Ornithine Decarboxylase, Chain A, domain 1"/>
    <property type="match status" value="1"/>
</dbReference>
<sequence>MTAQVQSLPSTFGLGVPVSVSPTRLNRHTTTTSTITGPTRGGQVLNINTLPHDNLSPTFKGFGLGLPSPPPELEDDDDAFPKIRSESVDNLIRSGILDAAIASAANEPDAEAAFFVADLGQIYRQHKRWQQCLPNVTPFYAVKANPDRVVLRLLAALGTGFDCASMNEINMVAELGVTPNRVIFANPCKPTSFVKHAARMGVDMTTFDNEDELYKISRAHPRAKLILRILTDDSKSLCRLGLKFGASLVAVPTLLAKAVELGLNVVGVSFHVGSGCYDSDAFADAIARAKKAFVMGQEAGYQFSLLDVGGGFESEHFEESATVLAKALETHFGDFTGQIIAEPGRFYVAEAFTLATNIIARRGPERSVLEQQEIDEEDDNDNPRVMYYLNDGIYSSFNCILFDHQIVSPFCLTVGKVLVDGSSTSLSAAQAPPLVTSSLWGPTCDSIDCVMARVKLPGGLQVGDWLGFRKMGAYTICAASSFNGFDRTKVVYTVGEELVAIESLLVPATAL</sequence>
<dbReference type="SUPFAM" id="SSF50621">
    <property type="entry name" value="Alanine racemase C-terminal domain-like"/>
    <property type="match status" value="1"/>
</dbReference>
<dbReference type="Pfam" id="PF02784">
    <property type="entry name" value="Orn_Arg_deC_N"/>
    <property type="match status" value="1"/>
</dbReference>
<dbReference type="SUPFAM" id="SSF51419">
    <property type="entry name" value="PLP-binding barrel"/>
    <property type="match status" value="1"/>
</dbReference>
<evidence type="ECO:0000256" key="9">
    <source>
        <dbReference type="PIRSR" id="PIRSR600183-50"/>
    </source>
</evidence>
<dbReference type="InterPro" id="IPR022653">
    <property type="entry name" value="De-COase2_pyr-phos_BS"/>
</dbReference>
<dbReference type="GO" id="GO:0005737">
    <property type="term" value="C:cytoplasm"/>
    <property type="evidence" value="ECO:0007669"/>
    <property type="project" value="TreeGrafter"/>
</dbReference>
<dbReference type="PRINTS" id="PR01182">
    <property type="entry name" value="ORNDCRBXLASE"/>
</dbReference>
<dbReference type="PROSITE" id="PS00878">
    <property type="entry name" value="ODR_DC_2_1"/>
    <property type="match status" value="1"/>
</dbReference>
<dbReference type="PANTHER" id="PTHR11482:SF6">
    <property type="entry name" value="ORNITHINE DECARBOXYLASE 1-RELATED"/>
    <property type="match status" value="1"/>
</dbReference>
<dbReference type="Proteomes" id="UP000054097">
    <property type="component" value="Unassembled WGS sequence"/>
</dbReference>
<comment type="cofactor">
    <cofactor evidence="1 9">
        <name>pyridoxal 5'-phosphate</name>
        <dbReference type="ChEBI" id="CHEBI:597326"/>
    </cofactor>
</comment>
<comment type="similarity">
    <text evidence="2">Belongs to the Orn/Lys/Arg decarboxylase class-II family.</text>
</comment>
<gene>
    <name evidence="11" type="ORF">M408DRAFT_14246</name>
</gene>
<comment type="catalytic activity">
    <reaction evidence="8">
        <text>L-ornithine + H(+) = putrescine + CO2</text>
        <dbReference type="Rhea" id="RHEA:22964"/>
        <dbReference type="ChEBI" id="CHEBI:15378"/>
        <dbReference type="ChEBI" id="CHEBI:16526"/>
        <dbReference type="ChEBI" id="CHEBI:46911"/>
        <dbReference type="ChEBI" id="CHEBI:326268"/>
        <dbReference type="EC" id="4.1.1.17"/>
    </reaction>
</comment>
<keyword evidence="3 9" id="KW-0663">Pyridoxal phosphate</keyword>
<dbReference type="PANTHER" id="PTHR11482">
    <property type="entry name" value="ARGININE/DIAMINOPIMELATE/ORNITHINE DECARBOXYLASE"/>
    <property type="match status" value="1"/>
</dbReference>
<evidence type="ECO:0000313" key="12">
    <source>
        <dbReference type="Proteomes" id="UP000054097"/>
    </source>
</evidence>
<feature type="modified residue" description="N6-(pyridoxal phosphate)lysine" evidence="9">
    <location>
        <position position="143"/>
    </location>
</feature>
<evidence type="ECO:0000256" key="6">
    <source>
        <dbReference type="ARBA" id="ARBA00034138"/>
    </source>
</evidence>
<keyword evidence="12" id="KW-1185">Reference proteome</keyword>
<dbReference type="FunFam" id="3.20.20.10:FF:000005">
    <property type="entry name" value="Ornithine decarboxylase"/>
    <property type="match status" value="1"/>
</dbReference>
<dbReference type="GO" id="GO:0004586">
    <property type="term" value="F:ornithine decarboxylase activity"/>
    <property type="evidence" value="ECO:0007669"/>
    <property type="project" value="UniProtKB-EC"/>
</dbReference>
<dbReference type="AlphaFoldDB" id="A0A0C3B9R0"/>
<dbReference type="HOGENOM" id="CLU_026444_1_2_1"/>
<proteinExistence type="inferred from homology"/>
<dbReference type="EC" id="4.1.1.17" evidence="6"/>
<evidence type="ECO:0000256" key="7">
    <source>
        <dbReference type="ARBA" id="ARBA00046672"/>
    </source>
</evidence>
<reference evidence="11 12" key="1">
    <citation type="submission" date="2014-04" db="EMBL/GenBank/DDBJ databases">
        <authorList>
            <consortium name="DOE Joint Genome Institute"/>
            <person name="Kuo A."/>
            <person name="Zuccaro A."/>
            <person name="Kohler A."/>
            <person name="Nagy L.G."/>
            <person name="Floudas D."/>
            <person name="Copeland A."/>
            <person name="Barry K.W."/>
            <person name="Cichocki N."/>
            <person name="Veneault-Fourrey C."/>
            <person name="LaButti K."/>
            <person name="Lindquist E.A."/>
            <person name="Lipzen A."/>
            <person name="Lundell T."/>
            <person name="Morin E."/>
            <person name="Murat C."/>
            <person name="Sun H."/>
            <person name="Tunlid A."/>
            <person name="Henrissat B."/>
            <person name="Grigoriev I.V."/>
            <person name="Hibbett D.S."/>
            <person name="Martin F."/>
            <person name="Nordberg H.P."/>
            <person name="Cantor M.N."/>
            <person name="Hua S.X."/>
        </authorList>
    </citation>
    <scope>NUCLEOTIDE SEQUENCE [LARGE SCALE GENOMIC DNA]</scope>
    <source>
        <strain evidence="11 12">MAFF 305830</strain>
    </source>
</reference>
<protein>
    <recommendedName>
        <fullName evidence="6">ornithine decarboxylase</fullName>
        <ecNumber evidence="6">4.1.1.17</ecNumber>
    </recommendedName>
</protein>
<comment type="subunit">
    <text evidence="7">Homodimer. Only the dimer is catalytically active, as the active sites are constructed of residues from both monomers.</text>
</comment>
<name>A0A0C3B9R0_SERVB</name>
<dbReference type="InterPro" id="IPR000183">
    <property type="entry name" value="Orn/DAP/Arg_de-COase"/>
</dbReference>
<accession>A0A0C3B9R0</accession>
<comment type="pathway">
    <text evidence="5">Amine and polyamine biosynthesis; putrescine biosynthesis via L-ornithine pathway; putrescine from L-ornithine: step 1/1.</text>
</comment>
<reference evidence="12" key="2">
    <citation type="submission" date="2015-01" db="EMBL/GenBank/DDBJ databases">
        <title>Evolutionary Origins and Diversification of the Mycorrhizal Mutualists.</title>
        <authorList>
            <consortium name="DOE Joint Genome Institute"/>
            <consortium name="Mycorrhizal Genomics Consortium"/>
            <person name="Kohler A."/>
            <person name="Kuo A."/>
            <person name="Nagy L.G."/>
            <person name="Floudas D."/>
            <person name="Copeland A."/>
            <person name="Barry K.W."/>
            <person name="Cichocki N."/>
            <person name="Veneault-Fourrey C."/>
            <person name="LaButti K."/>
            <person name="Lindquist E.A."/>
            <person name="Lipzen A."/>
            <person name="Lundell T."/>
            <person name="Morin E."/>
            <person name="Murat C."/>
            <person name="Riley R."/>
            <person name="Ohm R."/>
            <person name="Sun H."/>
            <person name="Tunlid A."/>
            <person name="Henrissat B."/>
            <person name="Grigoriev I.V."/>
            <person name="Hibbett D.S."/>
            <person name="Martin F."/>
        </authorList>
    </citation>
    <scope>NUCLEOTIDE SEQUENCE [LARGE SCALE GENOMIC DNA]</scope>
    <source>
        <strain evidence="12">MAFF 305830</strain>
    </source>
</reference>
<feature type="domain" description="Orn/DAP/Arg decarboxylase 2 N-terminal" evidence="10">
    <location>
        <begin position="119"/>
        <end position="349"/>
    </location>
</feature>
<dbReference type="PRINTS" id="PR01179">
    <property type="entry name" value="ODADCRBXLASE"/>
</dbReference>
<dbReference type="STRING" id="933852.A0A0C3B9R0"/>
<evidence type="ECO:0000256" key="8">
    <source>
        <dbReference type="ARBA" id="ARBA00049127"/>
    </source>
</evidence>
<evidence type="ECO:0000256" key="5">
    <source>
        <dbReference type="ARBA" id="ARBA00034115"/>
    </source>
</evidence>
<evidence type="ECO:0000256" key="1">
    <source>
        <dbReference type="ARBA" id="ARBA00001933"/>
    </source>
</evidence>
<organism evidence="11 12">
    <name type="scientific">Serendipita vermifera MAFF 305830</name>
    <dbReference type="NCBI Taxonomy" id="933852"/>
    <lineage>
        <taxon>Eukaryota</taxon>
        <taxon>Fungi</taxon>
        <taxon>Dikarya</taxon>
        <taxon>Basidiomycota</taxon>
        <taxon>Agaricomycotina</taxon>
        <taxon>Agaricomycetes</taxon>
        <taxon>Sebacinales</taxon>
        <taxon>Serendipitaceae</taxon>
        <taxon>Serendipita</taxon>
    </lineage>
</organism>
<evidence type="ECO:0000256" key="2">
    <source>
        <dbReference type="ARBA" id="ARBA00008872"/>
    </source>
</evidence>
<keyword evidence="4" id="KW-0456">Lyase</keyword>
<dbReference type="GO" id="GO:0033387">
    <property type="term" value="P:putrescine biosynthetic process from arginine, via ornithine"/>
    <property type="evidence" value="ECO:0007669"/>
    <property type="project" value="TreeGrafter"/>
</dbReference>
<dbReference type="Gene3D" id="3.20.20.10">
    <property type="entry name" value="Alanine racemase"/>
    <property type="match status" value="1"/>
</dbReference>
<evidence type="ECO:0000259" key="10">
    <source>
        <dbReference type="Pfam" id="PF02784"/>
    </source>
</evidence>
<dbReference type="EMBL" id="KN824278">
    <property type="protein sequence ID" value="KIM33555.1"/>
    <property type="molecule type" value="Genomic_DNA"/>
</dbReference>
<feature type="active site" description="Proton donor" evidence="9">
    <location>
        <position position="444"/>
    </location>
</feature>
<dbReference type="OrthoDB" id="5034579at2759"/>
<evidence type="ECO:0000256" key="4">
    <source>
        <dbReference type="ARBA" id="ARBA00023239"/>
    </source>
</evidence>
<dbReference type="InterPro" id="IPR002433">
    <property type="entry name" value="Orn_de-COase"/>
</dbReference>
<dbReference type="CDD" id="cd00622">
    <property type="entry name" value="PLPDE_III_ODC"/>
    <property type="match status" value="1"/>
</dbReference>
<dbReference type="InterPro" id="IPR022644">
    <property type="entry name" value="De-COase2_N"/>
</dbReference>
<dbReference type="InterPro" id="IPR009006">
    <property type="entry name" value="Ala_racemase/Decarboxylase_C"/>
</dbReference>
<evidence type="ECO:0000313" key="11">
    <source>
        <dbReference type="EMBL" id="KIM33555.1"/>
    </source>
</evidence>
<evidence type="ECO:0000256" key="3">
    <source>
        <dbReference type="ARBA" id="ARBA00022898"/>
    </source>
</evidence>